<name>A0AAD1THK9_PELCU</name>
<organism evidence="1 2">
    <name type="scientific">Pelobates cultripes</name>
    <name type="common">Western spadefoot toad</name>
    <dbReference type="NCBI Taxonomy" id="61616"/>
    <lineage>
        <taxon>Eukaryota</taxon>
        <taxon>Metazoa</taxon>
        <taxon>Chordata</taxon>
        <taxon>Craniata</taxon>
        <taxon>Vertebrata</taxon>
        <taxon>Euteleostomi</taxon>
        <taxon>Amphibia</taxon>
        <taxon>Batrachia</taxon>
        <taxon>Anura</taxon>
        <taxon>Pelobatoidea</taxon>
        <taxon>Pelobatidae</taxon>
        <taxon>Pelobates</taxon>
    </lineage>
</organism>
<keyword evidence="2" id="KW-1185">Reference proteome</keyword>
<dbReference type="AlphaFoldDB" id="A0AAD1THK9"/>
<dbReference type="Proteomes" id="UP001295444">
    <property type="component" value="Chromosome 12"/>
</dbReference>
<accession>A0AAD1THK9</accession>
<gene>
    <name evidence="1" type="ORF">PECUL_23A039284</name>
</gene>
<dbReference type="EMBL" id="OW240923">
    <property type="protein sequence ID" value="CAH2326295.1"/>
    <property type="molecule type" value="Genomic_DNA"/>
</dbReference>
<sequence>MKTLKRHHVVYRVAAASRRRTMSCMRYYCVKTLSVTMSVYALPRCVKNASVTMSVYAFCCVKDT</sequence>
<protein>
    <submittedName>
        <fullName evidence="1">Uncharacterized protein</fullName>
    </submittedName>
</protein>
<evidence type="ECO:0000313" key="1">
    <source>
        <dbReference type="EMBL" id="CAH2326295.1"/>
    </source>
</evidence>
<proteinExistence type="predicted"/>
<reference evidence="1" key="1">
    <citation type="submission" date="2022-03" db="EMBL/GenBank/DDBJ databases">
        <authorList>
            <person name="Alioto T."/>
            <person name="Alioto T."/>
            <person name="Gomez Garrido J."/>
        </authorList>
    </citation>
    <scope>NUCLEOTIDE SEQUENCE</scope>
</reference>
<evidence type="ECO:0000313" key="2">
    <source>
        <dbReference type="Proteomes" id="UP001295444"/>
    </source>
</evidence>